<comment type="similarity">
    <text evidence="5">Belongs to the intermediate filament family.</text>
</comment>
<dbReference type="PROSITE" id="PS51842">
    <property type="entry name" value="IF_ROD_2"/>
    <property type="match status" value="1"/>
</dbReference>
<keyword evidence="3 6" id="KW-0175">Coiled coil</keyword>
<dbReference type="SMART" id="SM01391">
    <property type="entry name" value="Filament"/>
    <property type="match status" value="1"/>
</dbReference>
<dbReference type="Pfam" id="PF00932">
    <property type="entry name" value="LTD"/>
    <property type="match status" value="1"/>
</dbReference>
<evidence type="ECO:0000256" key="1">
    <source>
        <dbReference type="ARBA" id="ARBA00004123"/>
    </source>
</evidence>
<dbReference type="SUPFAM" id="SSF90257">
    <property type="entry name" value="Myosin rod fragments"/>
    <property type="match status" value="1"/>
</dbReference>
<protein>
    <submittedName>
        <fullName evidence="10">LMNB</fullName>
    </submittedName>
</protein>
<gene>
    <name evidence="10" type="ORF">SPHA_71628</name>
</gene>
<name>A0A812EFK1_ACAPH</name>
<sequence length="591" mass="67057">MSRKVTTTTVTTDSPGVSGSSSSQTGYTSPRRTRAPSPARLTRIQEKEELQSLNDRLANYIDRVRYLEGENSRLMVQVKSSEETVSREVTNIKSLYESELGDARKLLDEMAKEKARLQIESGKYKAEADEWMNKYNRKDRELASAQKKLADLESLVNDLQAKLADAENAKKHLESQNATLHTDLATLERQLATARKQLEDETLLRVDLENRLQSFKEDMAFKSQVFERELNETRTRTTMSTEEVDGGLNSEYEDKLADALREMREEHDTHLQLVREEIENFYETKLSSLQTQLERNSNSSSVIREELKSAKRRIDDLLAEINSVKAQNAQYQKRITDLENQLERDSAEFQAQLAARDEEIKQLRESLAELTEESAELWSIKVKLDMEIAAYRKLLEGEEERLNLSASDTTPSKSVSRSVRSSKKRKLAAETAEETRSSSSNQGYASKALSKSSLSIEDVDTDGKYIKISNSGDKEISIGGWQLKHDAGEDETVFKFHRQAVLKPGASVTVWSAESDQTHNPPTDLVMKSQKWFVSDSMKTTLLNTGGEEMASREMSKSVLRSVESFRSSLSRDDGTESPTPAQQRKGWLFW</sequence>
<evidence type="ECO:0000256" key="5">
    <source>
        <dbReference type="RuleBase" id="RU000685"/>
    </source>
</evidence>
<proteinExistence type="inferred from homology"/>
<reference evidence="10" key="1">
    <citation type="submission" date="2021-01" db="EMBL/GenBank/DDBJ databases">
        <authorList>
            <person name="Li R."/>
            <person name="Bekaert M."/>
        </authorList>
    </citation>
    <scope>NUCLEOTIDE SEQUENCE</scope>
    <source>
        <strain evidence="10">Farmed</strain>
    </source>
</reference>
<dbReference type="InterPro" id="IPR001322">
    <property type="entry name" value="Lamin_tail_dom"/>
</dbReference>
<dbReference type="PROSITE" id="PS51841">
    <property type="entry name" value="LTD"/>
    <property type="match status" value="1"/>
</dbReference>
<feature type="domain" description="IF rod" evidence="9">
    <location>
        <begin position="46"/>
        <end position="402"/>
    </location>
</feature>
<feature type="coiled-coil region" evidence="6">
    <location>
        <begin position="43"/>
        <end position="70"/>
    </location>
</feature>
<dbReference type="AlphaFoldDB" id="A0A812EFK1"/>
<dbReference type="PROSITE" id="PS00226">
    <property type="entry name" value="IF_ROD_1"/>
    <property type="match status" value="1"/>
</dbReference>
<dbReference type="GO" id="GO:0090435">
    <property type="term" value="P:protein localization to nuclear envelope"/>
    <property type="evidence" value="ECO:0007669"/>
    <property type="project" value="TreeGrafter"/>
</dbReference>
<dbReference type="Gene3D" id="1.20.5.170">
    <property type="match status" value="1"/>
</dbReference>
<dbReference type="GO" id="GO:0031507">
    <property type="term" value="P:heterochromatin formation"/>
    <property type="evidence" value="ECO:0007669"/>
    <property type="project" value="TreeGrafter"/>
</dbReference>
<evidence type="ECO:0000259" key="8">
    <source>
        <dbReference type="PROSITE" id="PS51841"/>
    </source>
</evidence>
<evidence type="ECO:0000256" key="4">
    <source>
        <dbReference type="ARBA" id="ARBA00023242"/>
    </source>
</evidence>
<dbReference type="InterPro" id="IPR036415">
    <property type="entry name" value="Lamin_tail_dom_sf"/>
</dbReference>
<evidence type="ECO:0000256" key="2">
    <source>
        <dbReference type="ARBA" id="ARBA00022754"/>
    </source>
</evidence>
<dbReference type="GO" id="GO:0005200">
    <property type="term" value="F:structural constituent of cytoskeleton"/>
    <property type="evidence" value="ECO:0007669"/>
    <property type="project" value="TreeGrafter"/>
</dbReference>
<evidence type="ECO:0000256" key="7">
    <source>
        <dbReference type="SAM" id="MobiDB-lite"/>
    </source>
</evidence>
<dbReference type="GO" id="GO:0005882">
    <property type="term" value="C:intermediate filament"/>
    <property type="evidence" value="ECO:0007669"/>
    <property type="project" value="UniProtKB-KW"/>
</dbReference>
<keyword evidence="11" id="KW-1185">Reference proteome</keyword>
<dbReference type="SUPFAM" id="SSF64593">
    <property type="entry name" value="Intermediate filament protein, coiled coil region"/>
    <property type="match status" value="2"/>
</dbReference>
<dbReference type="SUPFAM" id="SSF74853">
    <property type="entry name" value="Lamin A/C globular tail domain"/>
    <property type="match status" value="1"/>
</dbReference>
<dbReference type="PANTHER" id="PTHR45721">
    <property type="entry name" value="LAMIN DM0-RELATED"/>
    <property type="match status" value="1"/>
</dbReference>
<evidence type="ECO:0000259" key="9">
    <source>
        <dbReference type="PROSITE" id="PS51842"/>
    </source>
</evidence>
<dbReference type="Gene3D" id="1.20.5.1160">
    <property type="entry name" value="Vasodilator-stimulated phosphoprotein"/>
    <property type="match status" value="1"/>
</dbReference>
<dbReference type="Pfam" id="PF00038">
    <property type="entry name" value="Filament"/>
    <property type="match status" value="1"/>
</dbReference>
<evidence type="ECO:0000313" key="11">
    <source>
        <dbReference type="Proteomes" id="UP000597762"/>
    </source>
</evidence>
<feature type="coiled-coil region" evidence="6">
    <location>
        <begin position="100"/>
        <end position="218"/>
    </location>
</feature>
<feature type="region of interest" description="Disordered" evidence="7">
    <location>
        <begin position="1"/>
        <end position="42"/>
    </location>
</feature>
<dbReference type="GO" id="GO:0006998">
    <property type="term" value="P:nuclear envelope organization"/>
    <property type="evidence" value="ECO:0007669"/>
    <property type="project" value="TreeGrafter"/>
</dbReference>
<accession>A0A812EFK1</accession>
<feature type="domain" description="LTD" evidence="8">
    <location>
        <begin position="438"/>
        <end position="557"/>
    </location>
</feature>
<dbReference type="GO" id="GO:0051664">
    <property type="term" value="P:nuclear pore localization"/>
    <property type="evidence" value="ECO:0007669"/>
    <property type="project" value="TreeGrafter"/>
</dbReference>
<dbReference type="GO" id="GO:0007097">
    <property type="term" value="P:nuclear migration"/>
    <property type="evidence" value="ECO:0007669"/>
    <property type="project" value="TreeGrafter"/>
</dbReference>
<keyword evidence="2 5" id="KW-0403">Intermediate filament</keyword>
<dbReference type="Gene3D" id="2.60.40.1260">
    <property type="entry name" value="Lamin Tail domain"/>
    <property type="match status" value="1"/>
</dbReference>
<feature type="region of interest" description="Disordered" evidence="7">
    <location>
        <begin position="568"/>
        <end position="591"/>
    </location>
</feature>
<evidence type="ECO:0000313" key="10">
    <source>
        <dbReference type="EMBL" id="CAE1321555.1"/>
    </source>
</evidence>
<evidence type="ECO:0000256" key="6">
    <source>
        <dbReference type="SAM" id="Coils"/>
    </source>
</evidence>
<evidence type="ECO:0000256" key="3">
    <source>
        <dbReference type="ARBA" id="ARBA00023054"/>
    </source>
</evidence>
<dbReference type="EMBL" id="CAHIKZ030005246">
    <property type="protein sequence ID" value="CAE1321555.1"/>
    <property type="molecule type" value="Genomic_DNA"/>
</dbReference>
<dbReference type="PANTHER" id="PTHR45721:SF11">
    <property type="entry name" value="LAMIN DM0-RELATED"/>
    <property type="match status" value="1"/>
</dbReference>
<comment type="caution">
    <text evidence="10">The sequence shown here is derived from an EMBL/GenBank/DDBJ whole genome shotgun (WGS) entry which is preliminary data.</text>
</comment>
<feature type="region of interest" description="Disordered" evidence="7">
    <location>
        <begin position="400"/>
        <end position="444"/>
    </location>
</feature>
<dbReference type="OrthoDB" id="102442at2759"/>
<dbReference type="InterPro" id="IPR018039">
    <property type="entry name" value="IF_conserved"/>
</dbReference>
<dbReference type="Gene3D" id="1.20.5.500">
    <property type="entry name" value="Single helix bin"/>
    <property type="match status" value="1"/>
</dbReference>
<dbReference type="GO" id="GO:0005652">
    <property type="term" value="C:nuclear lamina"/>
    <property type="evidence" value="ECO:0007669"/>
    <property type="project" value="TreeGrafter"/>
</dbReference>
<organism evidence="10 11">
    <name type="scientific">Acanthosepion pharaonis</name>
    <name type="common">Pharaoh cuttlefish</name>
    <name type="synonym">Sepia pharaonis</name>
    <dbReference type="NCBI Taxonomy" id="158019"/>
    <lineage>
        <taxon>Eukaryota</taxon>
        <taxon>Metazoa</taxon>
        <taxon>Spiralia</taxon>
        <taxon>Lophotrochozoa</taxon>
        <taxon>Mollusca</taxon>
        <taxon>Cephalopoda</taxon>
        <taxon>Coleoidea</taxon>
        <taxon>Decapodiformes</taxon>
        <taxon>Sepiida</taxon>
        <taxon>Sepiina</taxon>
        <taxon>Sepiidae</taxon>
        <taxon>Acanthosepion</taxon>
    </lineage>
</organism>
<dbReference type="InterPro" id="IPR039008">
    <property type="entry name" value="IF_rod_dom"/>
</dbReference>
<keyword evidence="4" id="KW-0539">Nucleus</keyword>
<dbReference type="Proteomes" id="UP000597762">
    <property type="component" value="Unassembled WGS sequence"/>
</dbReference>
<comment type="subcellular location">
    <subcellularLocation>
        <location evidence="1">Nucleus</location>
    </subcellularLocation>
</comment>